<evidence type="ECO:0000313" key="2">
    <source>
        <dbReference type="Proteomes" id="UP000241690"/>
    </source>
</evidence>
<reference evidence="1 2" key="1">
    <citation type="submission" date="2016-07" db="EMBL/GenBank/DDBJ databases">
        <title>Multiple horizontal gene transfer events from other fungi enriched the ability of initially mycotrophic Trichoderma (Ascomycota) to feed on dead plant biomass.</title>
        <authorList>
            <consortium name="DOE Joint Genome Institute"/>
            <person name="Aerts A."/>
            <person name="Atanasova L."/>
            <person name="Chenthamara K."/>
            <person name="Zhang J."/>
            <person name="Grujic M."/>
            <person name="Henrissat B."/>
            <person name="Kuo A."/>
            <person name="Salamov A."/>
            <person name="Lipzen A."/>
            <person name="Labutti K."/>
            <person name="Barry K."/>
            <person name="Miao Y."/>
            <person name="Rahimi M.J."/>
            <person name="Shen Q."/>
            <person name="Grigoriev I.V."/>
            <person name="Kubicek C.P."/>
            <person name="Druzhinina I.S."/>
        </authorList>
    </citation>
    <scope>NUCLEOTIDE SEQUENCE [LARGE SCALE GENOMIC DNA]</scope>
    <source>
        <strain evidence="1 2">CBS 226.95</strain>
    </source>
</reference>
<accession>A0A2T3ZUP9</accession>
<name>A0A2T3ZUP9_TRIHA</name>
<dbReference type="Proteomes" id="UP000241690">
    <property type="component" value="Unassembled WGS sequence"/>
</dbReference>
<proteinExistence type="predicted"/>
<keyword evidence="2" id="KW-1185">Reference proteome</keyword>
<organism evidence="1 2">
    <name type="scientific">Trichoderma harzianum CBS 226.95</name>
    <dbReference type="NCBI Taxonomy" id="983964"/>
    <lineage>
        <taxon>Eukaryota</taxon>
        <taxon>Fungi</taxon>
        <taxon>Dikarya</taxon>
        <taxon>Ascomycota</taxon>
        <taxon>Pezizomycotina</taxon>
        <taxon>Sordariomycetes</taxon>
        <taxon>Hypocreomycetidae</taxon>
        <taxon>Hypocreales</taxon>
        <taxon>Hypocreaceae</taxon>
        <taxon>Trichoderma</taxon>
    </lineage>
</organism>
<protein>
    <submittedName>
        <fullName evidence="1">Uncharacterized protein</fullName>
    </submittedName>
</protein>
<evidence type="ECO:0000313" key="1">
    <source>
        <dbReference type="EMBL" id="PTB48443.1"/>
    </source>
</evidence>
<sequence>MPAVMANLAHLSRLVLWSSAQRHHSHASPLLYVCVSLPPETLLAVSSRGITMQPDDAPSYRLPISKGHRRLGIGNYDVCCILLRLFFTRIPPFCSGFHVLRIWNPNLDSHCFSLWGKVSSDVQFCSSVTWIPQLI</sequence>
<dbReference type="EMBL" id="KZ679699">
    <property type="protein sequence ID" value="PTB48443.1"/>
    <property type="molecule type" value="Genomic_DNA"/>
</dbReference>
<dbReference type="RefSeq" id="XP_024768120.1">
    <property type="nucleotide sequence ID" value="XM_024914341.1"/>
</dbReference>
<gene>
    <name evidence="1" type="ORF">M431DRAFT_327115</name>
</gene>
<dbReference type="AlphaFoldDB" id="A0A2T3ZUP9"/>
<dbReference type="GeneID" id="36622906"/>